<evidence type="ECO:0008006" key="3">
    <source>
        <dbReference type="Google" id="ProtNLM"/>
    </source>
</evidence>
<evidence type="ECO:0000313" key="1">
    <source>
        <dbReference type="EMBL" id="QJB01013.1"/>
    </source>
</evidence>
<name>A0A6M3MAQ8_9ZZZZ</name>
<accession>A0A6M3MAQ8</accession>
<dbReference type="EMBL" id="MT143891">
    <property type="protein sequence ID" value="QJB04857.1"/>
    <property type="molecule type" value="Genomic_DNA"/>
</dbReference>
<sequence>MRVAIKNNFARIASRLRRIEVAAKSQYTQEITTLAKGIEQMLERETPSRTGKMASGWTSRVIGGSPKGRVPVAAWIWNEWAEKKRQKYGSRDFAIRFTNLETGRINTRRTKVKTDGATVLRVLEYGSTPHMIRPAHATAKGHPGMLRFEVDGETVFARSVMHPGTRPYGMIRRARRDARKKLRQINEKVARTARQVLTGAA</sequence>
<proteinExistence type="predicted"/>
<dbReference type="EMBL" id="MT143704">
    <property type="protein sequence ID" value="QJB01013.1"/>
    <property type="molecule type" value="Genomic_DNA"/>
</dbReference>
<protein>
    <recommendedName>
        <fullName evidence="3">Tail protein</fullName>
    </recommendedName>
</protein>
<organism evidence="2">
    <name type="scientific">viral metagenome</name>
    <dbReference type="NCBI Taxonomy" id="1070528"/>
    <lineage>
        <taxon>unclassified sequences</taxon>
        <taxon>metagenomes</taxon>
        <taxon>organismal metagenomes</taxon>
    </lineage>
</organism>
<dbReference type="AlphaFoldDB" id="A0A6M3MAQ8"/>
<reference evidence="2" key="1">
    <citation type="submission" date="2020-03" db="EMBL/GenBank/DDBJ databases">
        <title>The deep terrestrial virosphere.</title>
        <authorList>
            <person name="Holmfeldt K."/>
            <person name="Nilsson E."/>
            <person name="Simone D."/>
            <person name="Lopez-Fernandez M."/>
            <person name="Wu X."/>
            <person name="de Brujin I."/>
            <person name="Lundin D."/>
            <person name="Andersson A."/>
            <person name="Bertilsson S."/>
            <person name="Dopson M."/>
        </authorList>
    </citation>
    <scope>NUCLEOTIDE SEQUENCE</scope>
    <source>
        <strain evidence="1">MM171A00153</strain>
        <strain evidence="2">MM171B00165</strain>
    </source>
</reference>
<evidence type="ECO:0000313" key="2">
    <source>
        <dbReference type="EMBL" id="QJB04857.1"/>
    </source>
</evidence>
<gene>
    <name evidence="1" type="ORF">MM171A00153_0032</name>
    <name evidence="2" type="ORF">MM171B00165_0033</name>
</gene>